<dbReference type="Pfam" id="PF23598">
    <property type="entry name" value="LRR_14"/>
    <property type="match status" value="1"/>
</dbReference>
<sequence>MEESAALLQGLVQNLIEHSKNEISRVGRPGKAAKIGESLEMIQEYLNEAEKRDGRDVNIWLTKLEDVAFDAYNLLDELSYHSLSKQVKSLKQSAGFSFFNNIIVRSLDIATRIQKFNKDLESIKKEAGRLRLGERLHPDVPALVNATTYETDSFSLDPIFVGRDEVVRDVIEILTTVITTDARISIVAIVGMGGVGKTVLTRKVFDFLKKKTHFESHIWVHVSQFFDPKSLFKKILKELTSSDQVQVESMEDILEMLEEALRDKTYLFVLDDVWNEDPVIWEYFINHLLEVTCNKGNAIVVTTRIMSVAVTVNAIHTLPLTGVSDEDCWSIIKAKSLGNKDFPLAFEAIGRRIAARCQGLPLAANVVGGVLRTKSEEVWLSVQEKWLPGDEQNHITGILRSSFDNLYPSSLKKCFAYCSIFPKGGKIESLKLIEYWMAEGFLEVGGSNDTNNCMEHTGEKFINILLQNSLLQVAERDDDGNVTSCVMHDYTHDLANSILSSHNIYGMSRVRYMIYEEGSDGSDPISKDVAKYLRTLFVQGKAFDAMFSDFKCLHNLILSGDNFEELPSAVRKLIHLRNLDISNTKIGNLPEWIGELHHLQTLRACKSHLEKPKLPSTLKNLFNLRHLYIKRNTELPPEIGRLTCLQTLPVFRVGKDNGYQIEELGSLKILKGKLEIGNLEKVYDRKEALKANIFEKLNLSELVLRWEASREGERKNETVLDEKSNEAVLEGLQPNHNLKSCQKCEEIPTLGHLPNLKSLTLKRLSNVRLMKSSFHMTGNSDGVFFPALESIILLNMAELSEWTIESECEVKVFPGLKSLKMYHCYKLECLPSCLFRGTQSLLELDIRHCPKLKALPDGLHALNYLEHMHIRGCRNLKFIANPSGGGSLSSLRSLEIRDCQELTTMLEPSAHLLEKVSMVELKSLQNLPKFLDCLAKSPLLVELTVVAVPEITSSVKIWPFQSLKKLEIDVSRQWSKENSEAIKARVDGILKNCHSSLGELALTGLEIWECLPDSLQLSTALYSLELANVGVEALPECFGKLSSLTRLSLTNCTKLRGLPPMQSLTKLQELRIRDCPKLRINAERHKFSSRTLIFINGHQFG</sequence>
<organism evidence="13">
    <name type="scientific">Salvia splendens</name>
    <name type="common">Scarlet sage</name>
    <dbReference type="NCBI Taxonomy" id="180675"/>
    <lineage>
        <taxon>Eukaryota</taxon>
        <taxon>Viridiplantae</taxon>
        <taxon>Streptophyta</taxon>
        <taxon>Embryophyta</taxon>
        <taxon>Tracheophyta</taxon>
        <taxon>Spermatophyta</taxon>
        <taxon>Magnoliopsida</taxon>
        <taxon>eudicotyledons</taxon>
        <taxon>Gunneridae</taxon>
        <taxon>Pentapetalae</taxon>
        <taxon>asterids</taxon>
        <taxon>lamiids</taxon>
        <taxon>Lamiales</taxon>
        <taxon>Lamiaceae</taxon>
        <taxon>Nepetoideae</taxon>
        <taxon>Mentheae</taxon>
        <taxon>Salviinae</taxon>
        <taxon>Salvia</taxon>
        <taxon>Salvia subgen. Calosphace</taxon>
        <taxon>core Calosphace</taxon>
    </lineage>
</organism>
<dbReference type="InterPro" id="IPR032675">
    <property type="entry name" value="LRR_dom_sf"/>
</dbReference>
<dbReference type="FunFam" id="1.10.10.10:FF:000322">
    <property type="entry name" value="Probable disease resistance protein At1g63360"/>
    <property type="match status" value="1"/>
</dbReference>
<protein>
    <recommendedName>
        <fullName evidence="15">Disease resistance protein RPM1</fullName>
    </recommendedName>
</protein>
<accession>A0A8X8Z7R7</accession>
<dbReference type="Gene3D" id="3.80.10.10">
    <property type="entry name" value="Ribonuclease Inhibitor"/>
    <property type="match status" value="2"/>
</dbReference>
<evidence type="ECO:0000259" key="8">
    <source>
        <dbReference type="Pfam" id="PF18052"/>
    </source>
</evidence>
<name>A0A8X8Z7R7_SALSN</name>
<dbReference type="Gene3D" id="1.10.8.430">
    <property type="entry name" value="Helical domain of apoptotic protease-activating factors"/>
    <property type="match status" value="1"/>
</dbReference>
<evidence type="ECO:0000259" key="9">
    <source>
        <dbReference type="Pfam" id="PF23247"/>
    </source>
</evidence>
<dbReference type="InterPro" id="IPR041118">
    <property type="entry name" value="Rx_N"/>
</dbReference>
<dbReference type="Pfam" id="PF23559">
    <property type="entry name" value="WHD_DRP"/>
    <property type="match status" value="1"/>
</dbReference>
<dbReference type="PRINTS" id="PR00364">
    <property type="entry name" value="DISEASERSIST"/>
</dbReference>
<evidence type="ECO:0000259" key="12">
    <source>
        <dbReference type="Pfam" id="PF25019"/>
    </source>
</evidence>
<evidence type="ECO:0000256" key="1">
    <source>
        <dbReference type="ARBA" id="ARBA00008894"/>
    </source>
</evidence>
<dbReference type="Gene3D" id="3.40.50.300">
    <property type="entry name" value="P-loop containing nucleotide triphosphate hydrolases"/>
    <property type="match status" value="1"/>
</dbReference>
<dbReference type="AlphaFoldDB" id="A0A8X8Z7R7"/>
<evidence type="ECO:0000256" key="3">
    <source>
        <dbReference type="ARBA" id="ARBA00022737"/>
    </source>
</evidence>
<evidence type="ECO:0000259" key="10">
    <source>
        <dbReference type="Pfam" id="PF23559"/>
    </source>
</evidence>
<feature type="domain" description="Disease resistance protein At4g27190-like leucine-rich repeats" evidence="9">
    <location>
        <begin position="801"/>
        <end position="910"/>
    </location>
</feature>
<dbReference type="Pfam" id="PF23247">
    <property type="entry name" value="LRR_RPS2"/>
    <property type="match status" value="1"/>
</dbReference>
<evidence type="ECO:0008006" key="15">
    <source>
        <dbReference type="Google" id="ProtNLM"/>
    </source>
</evidence>
<dbReference type="Pfam" id="PF00931">
    <property type="entry name" value="NB-ARC"/>
    <property type="match status" value="1"/>
</dbReference>
<dbReference type="Gene3D" id="1.10.10.10">
    <property type="entry name" value="Winged helix-like DNA-binding domain superfamily/Winged helix DNA-binding domain"/>
    <property type="match status" value="1"/>
</dbReference>
<keyword evidence="6" id="KW-0067">ATP-binding</keyword>
<evidence type="ECO:0000313" key="13">
    <source>
        <dbReference type="EMBL" id="KAG6395247.1"/>
    </source>
</evidence>
<keyword evidence="3" id="KW-0677">Repeat</keyword>
<dbReference type="InterPro" id="IPR002182">
    <property type="entry name" value="NB-ARC"/>
</dbReference>
<dbReference type="PANTHER" id="PTHR36766:SF70">
    <property type="entry name" value="DISEASE RESISTANCE PROTEIN RGA4"/>
    <property type="match status" value="1"/>
</dbReference>
<feature type="domain" description="Disease resistance protein winged helix" evidence="10">
    <location>
        <begin position="420"/>
        <end position="495"/>
    </location>
</feature>
<dbReference type="GO" id="GO:0005524">
    <property type="term" value="F:ATP binding"/>
    <property type="evidence" value="ECO:0007669"/>
    <property type="project" value="UniProtKB-KW"/>
</dbReference>
<feature type="domain" description="Disease resistance R13L4/SHOC-2-like LRR" evidence="11">
    <location>
        <begin position="533"/>
        <end position="681"/>
    </location>
</feature>
<dbReference type="Pfam" id="PF25019">
    <property type="entry name" value="LRR_R13L1-DRL21"/>
    <property type="match status" value="1"/>
</dbReference>
<reference evidence="13" key="1">
    <citation type="submission" date="2018-01" db="EMBL/GenBank/DDBJ databases">
        <authorList>
            <person name="Mao J.F."/>
        </authorList>
    </citation>
    <scope>NUCLEOTIDE SEQUENCE</scope>
    <source>
        <strain evidence="13">Huo1</strain>
        <tissue evidence="13">Leaf</tissue>
    </source>
</reference>
<dbReference type="SUPFAM" id="SSF52540">
    <property type="entry name" value="P-loop containing nucleoside triphosphate hydrolases"/>
    <property type="match status" value="1"/>
</dbReference>
<reference evidence="13" key="2">
    <citation type="submission" date="2020-08" db="EMBL/GenBank/DDBJ databases">
        <title>Plant Genome Project.</title>
        <authorList>
            <person name="Zhang R.-G."/>
        </authorList>
    </citation>
    <scope>NUCLEOTIDE SEQUENCE</scope>
    <source>
        <strain evidence="13">Huo1</strain>
        <tissue evidence="13">Leaf</tissue>
    </source>
</reference>
<dbReference type="InterPro" id="IPR055414">
    <property type="entry name" value="LRR_R13L4/SHOC2-like"/>
</dbReference>
<comment type="caution">
    <text evidence="13">The sequence shown here is derived from an EMBL/GenBank/DDBJ whole genome shotgun (WGS) entry which is preliminary data.</text>
</comment>
<evidence type="ECO:0000259" key="7">
    <source>
        <dbReference type="Pfam" id="PF00931"/>
    </source>
</evidence>
<dbReference type="Gene3D" id="1.20.5.4130">
    <property type="match status" value="1"/>
</dbReference>
<dbReference type="Pfam" id="PF18052">
    <property type="entry name" value="Rx_N"/>
    <property type="match status" value="1"/>
</dbReference>
<proteinExistence type="inferred from homology"/>
<dbReference type="InterPro" id="IPR042197">
    <property type="entry name" value="Apaf_helical"/>
</dbReference>
<evidence type="ECO:0000259" key="11">
    <source>
        <dbReference type="Pfam" id="PF23598"/>
    </source>
</evidence>
<evidence type="ECO:0000256" key="5">
    <source>
        <dbReference type="ARBA" id="ARBA00022821"/>
    </source>
</evidence>
<dbReference type="GO" id="GO:0051707">
    <property type="term" value="P:response to other organism"/>
    <property type="evidence" value="ECO:0007669"/>
    <property type="project" value="UniProtKB-ARBA"/>
</dbReference>
<evidence type="ECO:0000256" key="2">
    <source>
        <dbReference type="ARBA" id="ARBA00022614"/>
    </source>
</evidence>
<dbReference type="EMBL" id="PNBA02000017">
    <property type="protein sequence ID" value="KAG6395247.1"/>
    <property type="molecule type" value="Genomic_DNA"/>
</dbReference>
<dbReference type="InterPro" id="IPR036388">
    <property type="entry name" value="WH-like_DNA-bd_sf"/>
</dbReference>
<comment type="similarity">
    <text evidence="1">Belongs to the disease resistance NB-LRR family.</text>
</comment>
<dbReference type="InterPro" id="IPR057135">
    <property type="entry name" value="At4g27190-like_LRR"/>
</dbReference>
<keyword evidence="14" id="KW-1185">Reference proteome</keyword>
<dbReference type="InterPro" id="IPR058922">
    <property type="entry name" value="WHD_DRP"/>
</dbReference>
<keyword evidence="2" id="KW-0433">Leucine-rich repeat</keyword>
<dbReference type="InterPro" id="IPR056789">
    <property type="entry name" value="LRR_R13L1-DRL21"/>
</dbReference>
<evidence type="ECO:0000313" key="14">
    <source>
        <dbReference type="Proteomes" id="UP000298416"/>
    </source>
</evidence>
<dbReference type="SUPFAM" id="SSF52058">
    <property type="entry name" value="L domain-like"/>
    <property type="match status" value="1"/>
</dbReference>
<evidence type="ECO:0000256" key="6">
    <source>
        <dbReference type="ARBA" id="ARBA00022840"/>
    </source>
</evidence>
<feature type="domain" description="R13L1/DRL21-like LRR repeat region" evidence="12">
    <location>
        <begin position="1013"/>
        <end position="1075"/>
    </location>
</feature>
<feature type="domain" description="Disease resistance N-terminal" evidence="8">
    <location>
        <begin position="9"/>
        <end position="91"/>
    </location>
</feature>
<dbReference type="GO" id="GO:0006952">
    <property type="term" value="P:defense response"/>
    <property type="evidence" value="ECO:0007669"/>
    <property type="project" value="UniProtKB-KW"/>
</dbReference>
<feature type="domain" description="NB-ARC" evidence="7">
    <location>
        <begin position="170"/>
        <end position="338"/>
    </location>
</feature>
<dbReference type="Proteomes" id="UP000298416">
    <property type="component" value="Unassembled WGS sequence"/>
</dbReference>
<dbReference type="GO" id="GO:0043531">
    <property type="term" value="F:ADP binding"/>
    <property type="evidence" value="ECO:0007669"/>
    <property type="project" value="InterPro"/>
</dbReference>
<dbReference type="PANTHER" id="PTHR36766">
    <property type="entry name" value="PLANT BROAD-SPECTRUM MILDEW RESISTANCE PROTEIN RPW8"/>
    <property type="match status" value="1"/>
</dbReference>
<evidence type="ECO:0000256" key="4">
    <source>
        <dbReference type="ARBA" id="ARBA00022741"/>
    </source>
</evidence>
<dbReference type="InterPro" id="IPR027417">
    <property type="entry name" value="P-loop_NTPase"/>
</dbReference>
<keyword evidence="4" id="KW-0547">Nucleotide-binding</keyword>
<gene>
    <name evidence="13" type="ORF">SASPL_145888</name>
</gene>
<keyword evidence="5" id="KW-0611">Plant defense</keyword>